<evidence type="ECO:0000256" key="1">
    <source>
        <dbReference type="SAM" id="SignalP"/>
    </source>
</evidence>
<sequence>MKSLGSLSSLLFLLSSVELLLSQLLCASSSLSLALAAGSSPSRSSLSRLKPELWPGLEAETQERPSMSLYVPLETQETLYVHLYPVTGLILQGWVPVRARQGSEVNR</sequence>
<gene>
    <name evidence="2" type="ORF">EYF80_028916</name>
</gene>
<evidence type="ECO:0000313" key="2">
    <source>
        <dbReference type="EMBL" id="TNN60921.1"/>
    </source>
</evidence>
<dbReference type="EMBL" id="SRLO01000325">
    <property type="protein sequence ID" value="TNN60921.1"/>
    <property type="molecule type" value="Genomic_DNA"/>
</dbReference>
<feature type="signal peptide" evidence="1">
    <location>
        <begin position="1"/>
        <end position="22"/>
    </location>
</feature>
<dbReference type="AlphaFoldDB" id="A0A4Z2H5K9"/>
<feature type="chain" id="PRO_5021340443" evidence="1">
    <location>
        <begin position="23"/>
        <end position="107"/>
    </location>
</feature>
<keyword evidence="3" id="KW-1185">Reference proteome</keyword>
<organism evidence="2 3">
    <name type="scientific">Liparis tanakae</name>
    <name type="common">Tanaka's snailfish</name>
    <dbReference type="NCBI Taxonomy" id="230148"/>
    <lineage>
        <taxon>Eukaryota</taxon>
        <taxon>Metazoa</taxon>
        <taxon>Chordata</taxon>
        <taxon>Craniata</taxon>
        <taxon>Vertebrata</taxon>
        <taxon>Euteleostomi</taxon>
        <taxon>Actinopterygii</taxon>
        <taxon>Neopterygii</taxon>
        <taxon>Teleostei</taxon>
        <taxon>Neoteleostei</taxon>
        <taxon>Acanthomorphata</taxon>
        <taxon>Eupercaria</taxon>
        <taxon>Perciformes</taxon>
        <taxon>Cottioidei</taxon>
        <taxon>Cottales</taxon>
        <taxon>Liparidae</taxon>
        <taxon>Liparis</taxon>
    </lineage>
</organism>
<evidence type="ECO:0000313" key="3">
    <source>
        <dbReference type="Proteomes" id="UP000314294"/>
    </source>
</evidence>
<proteinExistence type="predicted"/>
<name>A0A4Z2H5K9_9TELE</name>
<reference evidence="2 3" key="1">
    <citation type="submission" date="2019-03" db="EMBL/GenBank/DDBJ databases">
        <title>First draft genome of Liparis tanakae, snailfish: a comprehensive survey of snailfish specific genes.</title>
        <authorList>
            <person name="Kim W."/>
            <person name="Song I."/>
            <person name="Jeong J.-H."/>
            <person name="Kim D."/>
            <person name="Kim S."/>
            <person name="Ryu S."/>
            <person name="Song J.Y."/>
            <person name="Lee S.K."/>
        </authorList>
    </citation>
    <scope>NUCLEOTIDE SEQUENCE [LARGE SCALE GENOMIC DNA]</scope>
    <source>
        <tissue evidence="2">Muscle</tissue>
    </source>
</reference>
<accession>A0A4Z2H5K9</accession>
<dbReference type="Proteomes" id="UP000314294">
    <property type="component" value="Unassembled WGS sequence"/>
</dbReference>
<protein>
    <submittedName>
        <fullName evidence="2">Uncharacterized protein</fullName>
    </submittedName>
</protein>
<comment type="caution">
    <text evidence="2">The sequence shown here is derived from an EMBL/GenBank/DDBJ whole genome shotgun (WGS) entry which is preliminary data.</text>
</comment>
<keyword evidence="1" id="KW-0732">Signal</keyword>